<organism evidence="1 2">
    <name type="scientific">Methylobacterium marchantiae</name>
    <dbReference type="NCBI Taxonomy" id="600331"/>
    <lineage>
        <taxon>Bacteria</taxon>
        <taxon>Pseudomonadati</taxon>
        <taxon>Pseudomonadota</taxon>
        <taxon>Alphaproteobacteria</taxon>
        <taxon>Hyphomicrobiales</taxon>
        <taxon>Methylobacteriaceae</taxon>
        <taxon>Methylobacterium</taxon>
    </lineage>
</organism>
<accession>A0ABW3WWV7</accession>
<evidence type="ECO:0000313" key="2">
    <source>
        <dbReference type="Proteomes" id="UP001597176"/>
    </source>
</evidence>
<sequence>MDQSFEIVCLLEDTASQAFGLALPGTALAQQLFSVCMANGGGGQDHLGLVCDLEVMGHHEIATS</sequence>
<comment type="caution">
    <text evidence="1">The sequence shown here is derived from an EMBL/GenBank/DDBJ whole genome shotgun (WGS) entry which is preliminary data.</text>
</comment>
<dbReference type="RefSeq" id="WP_238208515.1">
    <property type="nucleotide sequence ID" value="NZ_JBHTND010000006.1"/>
</dbReference>
<dbReference type="Proteomes" id="UP001597176">
    <property type="component" value="Unassembled WGS sequence"/>
</dbReference>
<evidence type="ECO:0000313" key="1">
    <source>
        <dbReference type="EMBL" id="MFD1301151.1"/>
    </source>
</evidence>
<gene>
    <name evidence="1" type="ORF">ACFQ4G_06075</name>
</gene>
<keyword evidence="2" id="KW-1185">Reference proteome</keyword>
<reference evidence="2" key="1">
    <citation type="journal article" date="2019" name="Int. J. Syst. Evol. Microbiol.">
        <title>The Global Catalogue of Microorganisms (GCM) 10K type strain sequencing project: providing services to taxonomists for standard genome sequencing and annotation.</title>
        <authorList>
            <consortium name="The Broad Institute Genomics Platform"/>
            <consortium name="The Broad Institute Genome Sequencing Center for Infectious Disease"/>
            <person name="Wu L."/>
            <person name="Ma J."/>
        </authorList>
    </citation>
    <scope>NUCLEOTIDE SEQUENCE [LARGE SCALE GENOMIC DNA]</scope>
    <source>
        <strain evidence="2">CCUG 56108</strain>
    </source>
</reference>
<dbReference type="EMBL" id="JBHTND010000006">
    <property type="protein sequence ID" value="MFD1301151.1"/>
    <property type="molecule type" value="Genomic_DNA"/>
</dbReference>
<proteinExistence type="predicted"/>
<name>A0ABW3WWV7_9HYPH</name>
<protein>
    <submittedName>
        <fullName evidence="1">Uncharacterized protein</fullName>
    </submittedName>
</protein>